<comment type="caution">
    <text evidence="3">The sequence shown here is derived from an EMBL/GenBank/DDBJ whole genome shotgun (WGS) entry which is preliminary data.</text>
</comment>
<gene>
    <name evidence="3" type="ORF">BpHYR1_021399</name>
</gene>
<feature type="compositionally biased region" description="Basic residues" evidence="2">
    <location>
        <begin position="103"/>
        <end position="112"/>
    </location>
</feature>
<feature type="compositionally biased region" description="Basic and acidic residues" evidence="2">
    <location>
        <begin position="209"/>
        <end position="226"/>
    </location>
</feature>
<name>A0A3M7PYM5_BRAPC</name>
<keyword evidence="4" id="KW-1185">Reference proteome</keyword>
<evidence type="ECO:0000256" key="2">
    <source>
        <dbReference type="SAM" id="MobiDB-lite"/>
    </source>
</evidence>
<feature type="region of interest" description="Disordered" evidence="2">
    <location>
        <begin position="209"/>
        <end position="231"/>
    </location>
</feature>
<feature type="region of interest" description="Disordered" evidence="2">
    <location>
        <begin position="87"/>
        <end position="132"/>
    </location>
</feature>
<feature type="compositionally biased region" description="Polar residues" evidence="2">
    <location>
        <begin position="91"/>
        <end position="102"/>
    </location>
</feature>
<organism evidence="3 4">
    <name type="scientific">Brachionus plicatilis</name>
    <name type="common">Marine rotifer</name>
    <name type="synonym">Brachionus muelleri</name>
    <dbReference type="NCBI Taxonomy" id="10195"/>
    <lineage>
        <taxon>Eukaryota</taxon>
        <taxon>Metazoa</taxon>
        <taxon>Spiralia</taxon>
        <taxon>Gnathifera</taxon>
        <taxon>Rotifera</taxon>
        <taxon>Eurotatoria</taxon>
        <taxon>Monogononta</taxon>
        <taxon>Pseudotrocha</taxon>
        <taxon>Ploima</taxon>
        <taxon>Brachionidae</taxon>
        <taxon>Brachionus</taxon>
    </lineage>
</organism>
<evidence type="ECO:0000256" key="1">
    <source>
        <dbReference type="SAM" id="Coils"/>
    </source>
</evidence>
<dbReference type="EMBL" id="REGN01008162">
    <property type="protein sequence ID" value="RNA04296.1"/>
    <property type="molecule type" value="Genomic_DNA"/>
</dbReference>
<proteinExistence type="predicted"/>
<dbReference type="AlphaFoldDB" id="A0A3M7PYM5"/>
<dbReference type="Proteomes" id="UP000276133">
    <property type="component" value="Unassembled WGS sequence"/>
</dbReference>
<feature type="coiled-coil region" evidence="1">
    <location>
        <begin position="322"/>
        <end position="349"/>
    </location>
</feature>
<protein>
    <submittedName>
        <fullName evidence="3">Uncharacterized protein</fullName>
    </submittedName>
</protein>
<accession>A0A3M7PYM5</accession>
<reference evidence="3 4" key="1">
    <citation type="journal article" date="2018" name="Sci. Rep.">
        <title>Genomic signatures of local adaptation to the degree of environmental predictability in rotifers.</title>
        <authorList>
            <person name="Franch-Gras L."/>
            <person name="Hahn C."/>
            <person name="Garcia-Roger E.M."/>
            <person name="Carmona M.J."/>
            <person name="Serra M."/>
            <person name="Gomez A."/>
        </authorList>
    </citation>
    <scope>NUCLEOTIDE SEQUENCE [LARGE SCALE GENOMIC DNA]</scope>
    <source>
        <strain evidence="3">HYR1</strain>
    </source>
</reference>
<evidence type="ECO:0000313" key="4">
    <source>
        <dbReference type="Proteomes" id="UP000276133"/>
    </source>
</evidence>
<evidence type="ECO:0000313" key="3">
    <source>
        <dbReference type="EMBL" id="RNA04296.1"/>
    </source>
</evidence>
<sequence length="455" mass="52999">MKELKQSMENFFIVAARNRNLKINRAKIDHDRKIHKFEYKIGDLVLCDHPELKRGLSSGIARKYYGPFEIVVELKIDAGLETKTKVKTENDLNQNKENNSTNKKTRSRSTKNNKKDSSDEEFIPKNQTVNQPIKKTYQTRSQKKGFDYVIVPQTTSLNQNDYVAFVAFKDRSIHREVVREFQRVQPLNFGSRGMLFELNHKQTSIDLQIENRRLSSDKDERPEPKKQKSFSLDLSKTTIPTIFPKTSKEDDISNEPWTHPIPQNILEELNRKIQEFLEKTRSGKKQTDTKETALGNVVPLIEHKSVQTDANTTENFELKIKVISLELEIESKNDQIKRLLKEREEVKANFKNGYELFNRRGSIKKRSFLGVLFLRLRAPFLFLLKSKSKSTHNTTNNRERVLPRIEKTKSLWWRNSSSNQLTSLASSEIWLRQGLMSGSKSPHKERTMQLEMGSS</sequence>
<keyword evidence="1" id="KW-0175">Coiled coil</keyword>